<dbReference type="InterPro" id="IPR050087">
    <property type="entry name" value="AON_synthase_class-II"/>
</dbReference>
<dbReference type="OrthoDB" id="9807157at2"/>
<dbReference type="Proteomes" id="UP000093508">
    <property type="component" value="Unassembled WGS sequence"/>
</dbReference>
<dbReference type="SUPFAM" id="SSF53383">
    <property type="entry name" value="PLP-dependent transferases"/>
    <property type="match status" value="1"/>
</dbReference>
<evidence type="ECO:0000256" key="4">
    <source>
        <dbReference type="ARBA" id="ARBA00022898"/>
    </source>
</evidence>
<dbReference type="EMBL" id="FRBM01000005">
    <property type="protein sequence ID" value="SHL68770.1"/>
    <property type="molecule type" value="Genomic_DNA"/>
</dbReference>
<dbReference type="AlphaFoldDB" id="A0A1M7CNN6"/>
<evidence type="ECO:0000259" key="5">
    <source>
        <dbReference type="Pfam" id="PF00155"/>
    </source>
</evidence>
<reference evidence="7 9" key="2">
    <citation type="submission" date="2016-11" db="EMBL/GenBank/DDBJ databases">
        <authorList>
            <person name="Jaros S."/>
            <person name="Januszkiewicz K."/>
            <person name="Wedrychowicz H."/>
        </authorList>
    </citation>
    <scope>NUCLEOTIDE SEQUENCE [LARGE SCALE GENOMIC DNA]</scope>
    <source>
        <strain evidence="7 9">DSM 27621</strain>
    </source>
</reference>
<proteinExistence type="inferred from homology"/>
<sequence>MLKNLNHFQEALNKRRQTGTLRALQPKAEGIDFYSNDYLGLAGNKELQRIMLEKINHNPQWLSGSTGSRLISGNSSMAAFTENFIAEKHHFSSALLFPSGYNANLALFSTLPNRHDTIIVDEQIHRSVHDACKMSNARKLKFRHNDIEDLENVLKRQEGHCYIAIESLYSMEGDLAPICEMAGLAKKYEASLIVDEAHAFGVFGNGLVNQYGLQDQVAAIVITYGKALGAHGAAILCNDVVKSYLVNFASPFIYSTSAQDFQWMSIKTGYDFLEDHQELSVQLQENIKIFRSQELQSPSSESSPVQAIIISDNQKLKSLQKTLSEEGFLTYAIYSPTVKEGAERLRICLHSFNTETQIIKLTEIIKRFI</sequence>
<evidence type="ECO:0000313" key="7">
    <source>
        <dbReference type="EMBL" id="SHL68770.1"/>
    </source>
</evidence>
<dbReference type="STRING" id="1423959.SAMN05444407_105298"/>
<organism evidence="7 9">
    <name type="scientific">Chryseobacterium contaminans</name>
    <dbReference type="NCBI Taxonomy" id="1423959"/>
    <lineage>
        <taxon>Bacteria</taxon>
        <taxon>Pseudomonadati</taxon>
        <taxon>Bacteroidota</taxon>
        <taxon>Flavobacteriia</taxon>
        <taxon>Flavobacteriales</taxon>
        <taxon>Weeksellaceae</taxon>
        <taxon>Chryseobacterium group</taxon>
        <taxon>Chryseobacterium</taxon>
    </lineage>
</organism>
<dbReference type="GO" id="GO:0009102">
    <property type="term" value="P:biotin biosynthetic process"/>
    <property type="evidence" value="ECO:0007669"/>
    <property type="project" value="TreeGrafter"/>
</dbReference>
<dbReference type="EMBL" id="MAYF01000032">
    <property type="protein sequence ID" value="OCA80033.1"/>
    <property type="molecule type" value="Genomic_DNA"/>
</dbReference>
<dbReference type="Proteomes" id="UP000184069">
    <property type="component" value="Unassembled WGS sequence"/>
</dbReference>
<name>A0A1M7CNN6_9FLAO</name>
<dbReference type="InterPro" id="IPR015424">
    <property type="entry name" value="PyrdxlP-dep_Trfase"/>
</dbReference>
<evidence type="ECO:0000256" key="1">
    <source>
        <dbReference type="ARBA" id="ARBA00001933"/>
    </source>
</evidence>
<keyword evidence="4" id="KW-0663">Pyridoxal phosphate</keyword>
<gene>
    <name evidence="6" type="ORF">BBH99_16990</name>
    <name evidence="7" type="ORF">SAMN05444407_105298</name>
</gene>
<accession>A0A1M7CNN6</accession>
<feature type="domain" description="Aminotransferase class I/classII large" evidence="5">
    <location>
        <begin position="30"/>
        <end position="354"/>
    </location>
</feature>
<dbReference type="Gene3D" id="3.40.640.10">
    <property type="entry name" value="Type I PLP-dependent aspartate aminotransferase-like (Major domain)"/>
    <property type="match status" value="1"/>
</dbReference>
<evidence type="ECO:0000256" key="3">
    <source>
        <dbReference type="ARBA" id="ARBA00022679"/>
    </source>
</evidence>
<evidence type="ECO:0000313" key="9">
    <source>
        <dbReference type="Proteomes" id="UP000184069"/>
    </source>
</evidence>
<dbReference type="InterPro" id="IPR004839">
    <property type="entry name" value="Aminotransferase_I/II_large"/>
</dbReference>
<dbReference type="Gene3D" id="3.90.1150.10">
    <property type="entry name" value="Aspartate Aminotransferase, domain 1"/>
    <property type="match status" value="1"/>
</dbReference>
<dbReference type="InterPro" id="IPR015421">
    <property type="entry name" value="PyrdxlP-dep_Trfase_major"/>
</dbReference>
<comment type="cofactor">
    <cofactor evidence="1">
        <name>pyridoxal 5'-phosphate</name>
        <dbReference type="ChEBI" id="CHEBI:597326"/>
    </cofactor>
</comment>
<protein>
    <submittedName>
        <fullName evidence="7">8-amino-7-oxononanoate synthase</fullName>
    </submittedName>
</protein>
<dbReference type="Pfam" id="PF00155">
    <property type="entry name" value="Aminotran_1_2"/>
    <property type="match status" value="1"/>
</dbReference>
<dbReference type="PANTHER" id="PTHR13693:SF77">
    <property type="entry name" value="8-AMINO-7-OXONONANOATE SYNTHASE"/>
    <property type="match status" value="1"/>
</dbReference>
<dbReference type="GO" id="GO:0030170">
    <property type="term" value="F:pyridoxal phosphate binding"/>
    <property type="evidence" value="ECO:0007669"/>
    <property type="project" value="InterPro"/>
</dbReference>
<reference evidence="6 8" key="1">
    <citation type="submission" date="2016-07" db="EMBL/GenBank/DDBJ databases">
        <authorList>
            <person name="Jeong J.-J."/>
            <person name="Kim D.W."/>
            <person name="Sang M.K."/>
            <person name="Choi I.-G."/>
            <person name="Kim K.D."/>
        </authorList>
    </citation>
    <scope>NUCLEOTIDE SEQUENCE [LARGE SCALE GENOMIC DNA]</scope>
    <source>
        <strain evidence="6 8">C-26</strain>
    </source>
</reference>
<comment type="similarity">
    <text evidence="2">Belongs to the class-II pyridoxal-phosphate-dependent aminotransferase family. BioF subfamily.</text>
</comment>
<evidence type="ECO:0000313" key="8">
    <source>
        <dbReference type="Proteomes" id="UP000093508"/>
    </source>
</evidence>
<dbReference type="PANTHER" id="PTHR13693">
    <property type="entry name" value="CLASS II AMINOTRANSFERASE/8-AMINO-7-OXONONANOATE SYNTHASE"/>
    <property type="match status" value="1"/>
</dbReference>
<dbReference type="RefSeq" id="WP_066691964.1">
    <property type="nucleotide sequence ID" value="NZ_FRBM01000005.1"/>
</dbReference>
<dbReference type="GO" id="GO:0016740">
    <property type="term" value="F:transferase activity"/>
    <property type="evidence" value="ECO:0007669"/>
    <property type="project" value="UniProtKB-KW"/>
</dbReference>
<evidence type="ECO:0000313" key="6">
    <source>
        <dbReference type="EMBL" id="OCA80033.1"/>
    </source>
</evidence>
<keyword evidence="8" id="KW-1185">Reference proteome</keyword>
<dbReference type="InterPro" id="IPR015422">
    <property type="entry name" value="PyrdxlP-dep_Trfase_small"/>
</dbReference>
<keyword evidence="3" id="KW-0808">Transferase</keyword>
<evidence type="ECO:0000256" key="2">
    <source>
        <dbReference type="ARBA" id="ARBA00010008"/>
    </source>
</evidence>